<evidence type="ECO:0000313" key="1">
    <source>
        <dbReference type="EMBL" id="KAI8533305.1"/>
    </source>
</evidence>
<organism evidence="1 2">
    <name type="scientific">Rhododendron molle</name>
    <name type="common">Chinese azalea</name>
    <name type="synonym">Azalea mollis</name>
    <dbReference type="NCBI Taxonomy" id="49168"/>
    <lineage>
        <taxon>Eukaryota</taxon>
        <taxon>Viridiplantae</taxon>
        <taxon>Streptophyta</taxon>
        <taxon>Embryophyta</taxon>
        <taxon>Tracheophyta</taxon>
        <taxon>Spermatophyta</taxon>
        <taxon>Magnoliopsida</taxon>
        <taxon>eudicotyledons</taxon>
        <taxon>Gunneridae</taxon>
        <taxon>Pentapetalae</taxon>
        <taxon>asterids</taxon>
        <taxon>Ericales</taxon>
        <taxon>Ericaceae</taxon>
        <taxon>Ericoideae</taxon>
        <taxon>Rhodoreae</taxon>
        <taxon>Rhododendron</taxon>
    </lineage>
</organism>
<reference evidence="1" key="1">
    <citation type="submission" date="2022-02" db="EMBL/GenBank/DDBJ databases">
        <title>Plant Genome Project.</title>
        <authorList>
            <person name="Zhang R.-G."/>
        </authorList>
    </citation>
    <scope>NUCLEOTIDE SEQUENCE</scope>
    <source>
        <strain evidence="1">AT1</strain>
    </source>
</reference>
<dbReference type="EMBL" id="CM046398">
    <property type="protein sequence ID" value="KAI8533305.1"/>
    <property type="molecule type" value="Genomic_DNA"/>
</dbReference>
<keyword evidence="2" id="KW-1185">Reference proteome</keyword>
<dbReference type="Proteomes" id="UP001062846">
    <property type="component" value="Chromosome 11"/>
</dbReference>
<protein>
    <submittedName>
        <fullName evidence="1">Uncharacterized protein</fullName>
    </submittedName>
</protein>
<evidence type="ECO:0000313" key="2">
    <source>
        <dbReference type="Proteomes" id="UP001062846"/>
    </source>
</evidence>
<comment type="caution">
    <text evidence="1">The sequence shown here is derived from an EMBL/GenBank/DDBJ whole genome shotgun (WGS) entry which is preliminary data.</text>
</comment>
<name>A0ACC0LX60_RHOML</name>
<proteinExistence type="predicted"/>
<accession>A0ACC0LX60</accession>
<gene>
    <name evidence="1" type="ORF">RHMOL_Rhmol11G0286900</name>
</gene>
<sequence>MRGGWNGLQALVLKDCPYAYYIHCFAHRLQLTLVAASKEVGVVYCFFTKLPPIVTTVGASCKRFEELKLAQESDIEHLLAMNEIESGSGLNHISTLQQPADTRWSSHLRSISSFIKLFSLTCVVLLKVQAEGNSSQRGEAKSAYEEITTFDFVFMLHLMKEIMLITDSLCQALQCKTQDILNAMNLVSSTKELLQKLRDDGWDALNSNVILFCEARNIDISDMNGRYIERGGRARHQQDDFTI</sequence>